<accession>A0A543J3I8</accession>
<evidence type="ECO:0000313" key="2">
    <source>
        <dbReference type="EMBL" id="TQM77396.1"/>
    </source>
</evidence>
<organism evidence="2 3">
    <name type="scientific">Thermopolyspora flexuosa</name>
    <dbReference type="NCBI Taxonomy" id="103836"/>
    <lineage>
        <taxon>Bacteria</taxon>
        <taxon>Bacillati</taxon>
        <taxon>Actinomycetota</taxon>
        <taxon>Actinomycetes</taxon>
        <taxon>Streptosporangiales</taxon>
        <taxon>Streptosporangiaceae</taxon>
        <taxon>Thermopolyspora</taxon>
    </lineage>
</organism>
<protein>
    <submittedName>
        <fullName evidence="2">Uncharacterized protein</fullName>
    </submittedName>
</protein>
<name>A0A543J3I8_9ACTN</name>
<dbReference type="Proteomes" id="UP000319213">
    <property type="component" value="Unassembled WGS sequence"/>
</dbReference>
<gene>
    <name evidence="2" type="ORF">FHX40_4159</name>
</gene>
<dbReference type="RefSeq" id="WP_142261133.1">
    <property type="nucleotide sequence ID" value="NZ_BMPV01000002.1"/>
</dbReference>
<keyword evidence="1" id="KW-0732">Signal</keyword>
<reference evidence="2 3" key="1">
    <citation type="submission" date="2019-06" db="EMBL/GenBank/DDBJ databases">
        <title>Sequencing the genomes of 1000 actinobacteria strains.</title>
        <authorList>
            <person name="Klenk H.-P."/>
        </authorList>
    </citation>
    <scope>NUCLEOTIDE SEQUENCE [LARGE SCALE GENOMIC DNA]</scope>
    <source>
        <strain evidence="2 3">DSM 43186</strain>
    </source>
</reference>
<evidence type="ECO:0000256" key="1">
    <source>
        <dbReference type="SAM" id="SignalP"/>
    </source>
</evidence>
<feature type="chain" id="PRO_5021821709" evidence="1">
    <location>
        <begin position="33"/>
        <end position="211"/>
    </location>
</feature>
<keyword evidence="3" id="KW-1185">Reference proteome</keyword>
<comment type="caution">
    <text evidence="2">The sequence shown here is derived from an EMBL/GenBank/DDBJ whole genome shotgun (WGS) entry which is preliminary data.</text>
</comment>
<feature type="signal peptide" evidence="1">
    <location>
        <begin position="1"/>
        <end position="32"/>
    </location>
</feature>
<evidence type="ECO:0000313" key="3">
    <source>
        <dbReference type="Proteomes" id="UP000319213"/>
    </source>
</evidence>
<dbReference type="AlphaFoldDB" id="A0A543J3I8"/>
<sequence>MSKNAWSTGYRFVAVAALAVGASSAVTGTAAANDGATAHTGCPSAVATGATGCHKAAETKSEKRRPGYGRAWANRPNQEWVRRLDASVILRQLRRNSGLPMTDQAGLAASRGVGNPIPLRVDPRLARLPGTPSSGTLAAAPSLPNDAHELIVSGSLTERTPRTVNKTEVTAVVRDLPNTVDSATNTKLGDLLRVGDDSGLLNPAASMITGR</sequence>
<proteinExistence type="predicted"/>
<dbReference type="EMBL" id="VFPQ01000001">
    <property type="protein sequence ID" value="TQM77396.1"/>
    <property type="molecule type" value="Genomic_DNA"/>
</dbReference>